<accession>B1HRL3</accession>
<dbReference type="KEGG" id="lsp:Bsph_1702"/>
<feature type="region of interest" description="Disordered" evidence="1">
    <location>
        <begin position="1"/>
        <end position="24"/>
    </location>
</feature>
<name>B1HRL3_LYSSC</name>
<reference evidence="2 3" key="1">
    <citation type="journal article" date="2008" name="J. Bacteriol.">
        <title>Complete genome sequence of the mosquitocidal bacterium Bacillus sphaericus C3-41 and comparison with those of closely related Bacillus species.</title>
        <authorList>
            <person name="Hu X."/>
            <person name="Fan W."/>
            <person name="Han B."/>
            <person name="Liu H."/>
            <person name="Zheng D."/>
            <person name="Li Q."/>
            <person name="Dong W."/>
            <person name="Yan J."/>
            <person name="Gao M."/>
            <person name="Berry C."/>
            <person name="Yuan Z."/>
        </authorList>
    </citation>
    <scope>NUCLEOTIDE SEQUENCE [LARGE SCALE GENOMIC DNA]</scope>
    <source>
        <strain evidence="2 3">C3-41</strain>
    </source>
</reference>
<evidence type="ECO:0000313" key="3">
    <source>
        <dbReference type="Proteomes" id="UP000002164"/>
    </source>
</evidence>
<feature type="region of interest" description="Disordered" evidence="1">
    <location>
        <begin position="65"/>
        <end position="91"/>
    </location>
</feature>
<dbReference type="EnsemblBacteria" id="ACA39298">
    <property type="protein sequence ID" value="ACA39298"/>
    <property type="gene ID" value="Bsph_1702"/>
</dbReference>
<dbReference type="InterPro" id="IPR024980">
    <property type="entry name" value="DUF3886"/>
</dbReference>
<dbReference type="EMBL" id="CP000817">
    <property type="protein sequence ID" value="ACA39298.1"/>
    <property type="molecule type" value="Genomic_DNA"/>
</dbReference>
<proteinExistence type="predicted"/>
<evidence type="ECO:0000256" key="1">
    <source>
        <dbReference type="SAM" id="MobiDB-lite"/>
    </source>
</evidence>
<protein>
    <recommendedName>
        <fullName evidence="4">DUF3886 domain-containing protein</fullName>
    </recommendedName>
</protein>
<dbReference type="Proteomes" id="UP000002164">
    <property type="component" value="Chromosome"/>
</dbReference>
<organism evidence="2 3">
    <name type="scientific">Lysinibacillus sphaericus (strain C3-41)</name>
    <dbReference type="NCBI Taxonomy" id="444177"/>
    <lineage>
        <taxon>Bacteria</taxon>
        <taxon>Bacillati</taxon>
        <taxon>Bacillota</taxon>
        <taxon>Bacilli</taxon>
        <taxon>Bacillales</taxon>
        <taxon>Bacillaceae</taxon>
        <taxon>Lysinibacillus</taxon>
    </lineage>
</organism>
<dbReference type="Pfam" id="PF13025">
    <property type="entry name" value="DUF3886"/>
    <property type="match status" value="1"/>
</dbReference>
<sequence>MNEMGKKRKQQKQTSNSMTASLPKQEAVTLADQLGGDVLAKLKAAKQDLSMKEQAAEEERQAKLAFERKQREKNKSFEELLNEYGDKGTKY</sequence>
<gene>
    <name evidence="2" type="ordered locus">Bsph_1702</name>
</gene>
<evidence type="ECO:0008006" key="4">
    <source>
        <dbReference type="Google" id="ProtNLM"/>
    </source>
</evidence>
<evidence type="ECO:0000313" key="2">
    <source>
        <dbReference type="EMBL" id="ACA39298.1"/>
    </source>
</evidence>
<dbReference type="AlphaFoldDB" id="B1HRL3"/>
<feature type="compositionally biased region" description="Basic residues" evidence="1">
    <location>
        <begin position="1"/>
        <end position="11"/>
    </location>
</feature>
<dbReference type="HOGENOM" id="CLU_177522_0_0_9"/>
<feature type="compositionally biased region" description="Polar residues" evidence="1">
    <location>
        <begin position="12"/>
        <end position="22"/>
    </location>
</feature>